<evidence type="ECO:0000313" key="2">
    <source>
        <dbReference type="Proteomes" id="UP000091820"/>
    </source>
</evidence>
<dbReference type="AlphaFoldDB" id="A0A1A9X1A2"/>
<dbReference type="Proteomes" id="UP000091820">
    <property type="component" value="Unassembled WGS sequence"/>
</dbReference>
<sequence length="215" mass="22058">MNVNQHSGPGPPMKSYATSALNTTSIAIKTCSSSNDFSTLNEIDYKKVTVTTFMNSIAGPATSSISSPSLSIASSSCSLSSSSCTAIINGSSVYKGVYEGTNMTSATMNMNNTSSSNGGSGNGGGNIANGLAGPPPPAVGRIVSSDRLVTGPSCKALRTAVSALYSVDDFVKEKIGSGFFSEVYKSGGGRGLRRFVNKRINQGISTEKLSAKDFS</sequence>
<reference evidence="1" key="2">
    <citation type="submission" date="2020-05" db="UniProtKB">
        <authorList>
            <consortium name="EnsemblMetazoa"/>
        </authorList>
    </citation>
    <scope>IDENTIFICATION</scope>
    <source>
        <strain evidence="1">IAEA</strain>
    </source>
</reference>
<reference evidence="2" key="1">
    <citation type="submission" date="2014-03" db="EMBL/GenBank/DDBJ databases">
        <authorList>
            <person name="Aksoy S."/>
            <person name="Warren W."/>
            <person name="Wilson R.K."/>
        </authorList>
    </citation>
    <scope>NUCLEOTIDE SEQUENCE [LARGE SCALE GENOMIC DNA]</scope>
    <source>
        <strain evidence="2">IAEA</strain>
    </source>
</reference>
<dbReference type="EnsemblMetazoa" id="GBRI040533-RA">
    <property type="protein sequence ID" value="GBRI040533-PA"/>
    <property type="gene ID" value="GBRI040533"/>
</dbReference>
<keyword evidence="2" id="KW-1185">Reference proteome</keyword>
<protein>
    <recommendedName>
        <fullName evidence="3">Protein kinase domain-containing protein</fullName>
    </recommendedName>
</protein>
<accession>A0A1A9X1A2</accession>
<evidence type="ECO:0000313" key="1">
    <source>
        <dbReference type="EnsemblMetazoa" id="GBRI040533-PA"/>
    </source>
</evidence>
<evidence type="ECO:0008006" key="3">
    <source>
        <dbReference type="Google" id="ProtNLM"/>
    </source>
</evidence>
<name>A0A1A9X1A2_9MUSC</name>
<dbReference type="VEuPathDB" id="VectorBase:GBRI040533"/>
<organism evidence="1 2">
    <name type="scientific">Glossina brevipalpis</name>
    <dbReference type="NCBI Taxonomy" id="37001"/>
    <lineage>
        <taxon>Eukaryota</taxon>
        <taxon>Metazoa</taxon>
        <taxon>Ecdysozoa</taxon>
        <taxon>Arthropoda</taxon>
        <taxon>Hexapoda</taxon>
        <taxon>Insecta</taxon>
        <taxon>Pterygota</taxon>
        <taxon>Neoptera</taxon>
        <taxon>Endopterygota</taxon>
        <taxon>Diptera</taxon>
        <taxon>Brachycera</taxon>
        <taxon>Muscomorpha</taxon>
        <taxon>Hippoboscoidea</taxon>
        <taxon>Glossinidae</taxon>
        <taxon>Glossina</taxon>
    </lineage>
</organism>
<proteinExistence type="predicted"/>
<dbReference type="STRING" id="37001.A0A1A9X1A2"/>